<dbReference type="SUPFAM" id="SSF49313">
    <property type="entry name" value="Cadherin-like"/>
    <property type="match status" value="1"/>
</dbReference>
<dbReference type="EMBL" id="MH727560">
    <property type="protein sequence ID" value="AYB70494.1"/>
    <property type="molecule type" value="Genomic_DNA"/>
</dbReference>
<dbReference type="Gene3D" id="2.60.40.10">
    <property type="entry name" value="Immunoglobulins"/>
    <property type="match status" value="1"/>
</dbReference>
<name>A0A385UJT4_9CAUD</name>
<dbReference type="Proteomes" id="UP000280497">
    <property type="component" value="Segment"/>
</dbReference>
<dbReference type="InterPro" id="IPR013783">
    <property type="entry name" value="Ig-like_fold"/>
</dbReference>
<dbReference type="InterPro" id="IPR015919">
    <property type="entry name" value="Cadherin-like_sf"/>
</dbReference>
<evidence type="ECO:0000313" key="1">
    <source>
        <dbReference type="EMBL" id="AYB70494.1"/>
    </source>
</evidence>
<protein>
    <submittedName>
        <fullName evidence="1">Major tail protein</fullName>
    </submittedName>
</protein>
<dbReference type="Pfam" id="PF05345">
    <property type="entry name" value="He_PIG"/>
    <property type="match status" value="1"/>
</dbReference>
<dbReference type="GO" id="GO:0016020">
    <property type="term" value="C:membrane"/>
    <property type="evidence" value="ECO:0007669"/>
    <property type="project" value="InterPro"/>
</dbReference>
<keyword evidence="2" id="KW-1185">Reference proteome</keyword>
<dbReference type="GeneID" id="55003791"/>
<reference evidence="1 2" key="1">
    <citation type="submission" date="2018-08" db="EMBL/GenBank/DDBJ databases">
        <authorList>
            <person name="Pathak A."/>
            <person name="Staton O.A."/>
            <person name="Aldaher A.R."/>
            <person name="Baird K.M."/>
            <person name="Borah A."/>
            <person name="Haggard G.E."/>
            <person name="Meesala S."/>
            <person name="Nealy S.L."/>
            <person name="Ramdas R."/>
            <person name="Rocha M."/>
            <person name="Sristi D."/>
            <person name="Thukral S."/>
            <person name="Walls C.E."/>
            <person name="Waqas M."/>
            <person name="Williams M.R."/>
            <person name="Winters A.K."/>
            <person name="Sahawneh K.J."/>
            <person name="Monti D.L."/>
            <person name="Garlena R.A."/>
            <person name="Russell D.A."/>
            <person name="Pope W.H."/>
            <person name="Jacobs-Sera D."/>
            <person name="Hatfull G.F."/>
        </authorList>
    </citation>
    <scope>NUCLEOTIDE SEQUENCE [LARGE SCALE GENOMIC DNA]</scope>
</reference>
<dbReference type="KEGG" id="vg:55003791"/>
<dbReference type="RefSeq" id="YP_009812721.1">
    <property type="nucleotide sequence ID" value="NC_048069.1"/>
</dbReference>
<evidence type="ECO:0000313" key="2">
    <source>
        <dbReference type="Proteomes" id="UP000280497"/>
    </source>
</evidence>
<gene>
    <name evidence="1" type="primary">12</name>
    <name evidence="1" type="ORF">SAMW_12</name>
</gene>
<dbReference type="Pfam" id="PF25681">
    <property type="entry name" value="Phage_TTP_17"/>
    <property type="match status" value="1"/>
</dbReference>
<dbReference type="GO" id="GO:0005509">
    <property type="term" value="F:calcium ion binding"/>
    <property type="evidence" value="ECO:0007669"/>
    <property type="project" value="InterPro"/>
</dbReference>
<accession>A0A385UJT4</accession>
<proteinExistence type="predicted"/>
<dbReference type="InterPro" id="IPR058154">
    <property type="entry name" value="Bxb1_TTP-like"/>
</dbReference>
<sequence>MALQNTLDGFAAALAHVGTTGAVRYADLGSPVPRMEPSFDDGIFTNMGYIGPDGIEVSFDEDATEFIPFQEIAPIRREITKSITAIKFVLWQTSRKNLSFFLGGEVQEDGQGGWYIDVGGKPKFDRKLFVVDVVDGDDAARIILPNAQLTERGSVTFKSDEIIGLEVTITAYPADAAEYPDDPTIAGKQSRWYFSESWDESGAVGSETGGGALSIATTALPVGTVGTPYTAKLVASGGVGSALWEIAGETTLPDGLDLSTDGTISGTPTAAGETDLTLRVEDLADNAAEKKVKLTISNAAP</sequence>
<organism evidence="1 2">
    <name type="scientific">Corynebacterium phage SamW</name>
    <dbReference type="NCBI Taxonomy" id="2301601"/>
    <lineage>
        <taxon>Viruses</taxon>
        <taxon>Duplodnaviria</taxon>
        <taxon>Heunggongvirae</taxon>
        <taxon>Uroviricota</taxon>
        <taxon>Caudoviricetes</taxon>
        <taxon>Samwavirus</taxon>
        <taxon>Samwavirus samW</taxon>
    </lineage>
</organism>